<sequence length="179" mass="20335">MPNGFPEGKFRIINRDTGHCLASFYGGQSYGSQDAYDRLTGEKGAITYSHTNDRVFGLRSEPQNEDIELWYSDGSNDPWGKPKKRLFNIIEDIRTRWVLQVDEGQRYSLEGITEPAVGVRMFGAGRDGVNRWQEEDGFIYVHGNWDQVLTLAYKTGSNEAVAVMTARGAPNQQWIFKEC</sequence>
<comment type="caution">
    <text evidence="1">The sequence shown here is derived from an EMBL/GenBank/DDBJ whole genome shotgun (WGS) entry which is preliminary data.</text>
</comment>
<dbReference type="SUPFAM" id="SSF50370">
    <property type="entry name" value="Ricin B-like lectins"/>
    <property type="match status" value="1"/>
</dbReference>
<reference evidence="1" key="2">
    <citation type="submission" date="2022-09" db="EMBL/GenBank/DDBJ databases">
        <title>Rouxiella aceris sp. nov., isolated from tree sap and emended description of the genus Rhouxiella.</title>
        <authorList>
            <person name="Kim I.S."/>
        </authorList>
    </citation>
    <scope>NUCLEOTIDE SEQUENCE</scope>
    <source>
        <strain evidence="1">SAP-2</strain>
    </source>
</reference>
<evidence type="ECO:0000313" key="2">
    <source>
        <dbReference type="Proteomes" id="UP000705283"/>
    </source>
</evidence>
<dbReference type="AlphaFoldDB" id="A0AA40X5E4"/>
<evidence type="ECO:0000313" key="1">
    <source>
        <dbReference type="EMBL" id="MBF6638976.1"/>
    </source>
</evidence>
<dbReference type="Proteomes" id="UP000705283">
    <property type="component" value="Unassembled WGS sequence"/>
</dbReference>
<reference evidence="1" key="1">
    <citation type="submission" date="2020-11" db="EMBL/GenBank/DDBJ databases">
        <authorList>
            <person name="Lee S.D."/>
        </authorList>
    </citation>
    <scope>NUCLEOTIDE SEQUENCE</scope>
    <source>
        <strain evidence="1">SAP-2</strain>
    </source>
</reference>
<name>A0AA40X5E4_9GAMM</name>
<dbReference type="EMBL" id="JADMKS010000009">
    <property type="protein sequence ID" value="MBF6638976.1"/>
    <property type="molecule type" value="Genomic_DNA"/>
</dbReference>
<accession>A0AA40X5E4</accession>
<protein>
    <submittedName>
        <fullName evidence="1">RICIN domain-containing protein</fullName>
    </submittedName>
</protein>
<proteinExistence type="predicted"/>
<dbReference type="InterPro" id="IPR035992">
    <property type="entry name" value="Ricin_B-like_lectins"/>
</dbReference>
<gene>
    <name evidence="1" type="ORF">ITX54_20145</name>
</gene>
<organism evidence="1 2">
    <name type="scientific">Rouxiella silvae</name>
    <dbReference type="NCBI Taxonomy" id="1646373"/>
    <lineage>
        <taxon>Bacteria</taxon>
        <taxon>Pseudomonadati</taxon>
        <taxon>Pseudomonadota</taxon>
        <taxon>Gammaproteobacteria</taxon>
        <taxon>Enterobacterales</taxon>
        <taxon>Yersiniaceae</taxon>
        <taxon>Rouxiella</taxon>
    </lineage>
</organism>
<dbReference type="RefSeq" id="WP_194978673.1">
    <property type="nucleotide sequence ID" value="NZ_JADMKS010000009.1"/>
</dbReference>